<dbReference type="InterPro" id="IPR011701">
    <property type="entry name" value="MFS"/>
</dbReference>
<evidence type="ECO:0000313" key="2">
    <source>
        <dbReference type="EMBL" id="GBO26980.1"/>
    </source>
</evidence>
<feature type="transmembrane region" description="Helical" evidence="1">
    <location>
        <begin position="474"/>
        <end position="494"/>
    </location>
</feature>
<evidence type="ECO:0008006" key="4">
    <source>
        <dbReference type="Google" id="ProtNLM"/>
    </source>
</evidence>
<keyword evidence="1" id="KW-1133">Transmembrane helix</keyword>
<evidence type="ECO:0000256" key="1">
    <source>
        <dbReference type="SAM" id="Phobius"/>
    </source>
</evidence>
<reference evidence="2 3" key="1">
    <citation type="journal article" date="2019" name="Sci. Rep.">
        <title>Orb-weaving spider Araneus ventricosus genome elucidates the spidroin gene catalogue.</title>
        <authorList>
            <person name="Kono N."/>
            <person name="Nakamura H."/>
            <person name="Ohtoshi R."/>
            <person name="Moran D.A.P."/>
            <person name="Shinohara A."/>
            <person name="Yoshida Y."/>
            <person name="Fujiwara M."/>
            <person name="Mori M."/>
            <person name="Tomita M."/>
            <person name="Arakawa K."/>
        </authorList>
    </citation>
    <scope>NUCLEOTIDE SEQUENCE [LARGE SCALE GENOMIC DNA]</scope>
</reference>
<dbReference type="PANTHER" id="PTHR11360">
    <property type="entry name" value="MONOCARBOXYLATE TRANSPORTER"/>
    <property type="match status" value="1"/>
</dbReference>
<proteinExistence type="predicted"/>
<feature type="transmembrane region" description="Helical" evidence="1">
    <location>
        <begin position="43"/>
        <end position="69"/>
    </location>
</feature>
<keyword evidence="1" id="KW-0472">Membrane</keyword>
<dbReference type="PANTHER" id="PTHR11360:SF303">
    <property type="entry name" value="MAJOR FACILITATOR SUPERFAMILY (MFS) PROFILE DOMAIN-CONTAINING PROTEIN"/>
    <property type="match status" value="1"/>
</dbReference>
<dbReference type="InterPro" id="IPR050327">
    <property type="entry name" value="Proton-linked_MCT"/>
</dbReference>
<feature type="transmembrane region" description="Helical" evidence="1">
    <location>
        <begin position="75"/>
        <end position="98"/>
    </location>
</feature>
<dbReference type="SUPFAM" id="SSF103473">
    <property type="entry name" value="MFS general substrate transporter"/>
    <property type="match status" value="1"/>
</dbReference>
<dbReference type="InterPro" id="IPR036259">
    <property type="entry name" value="MFS_trans_sf"/>
</dbReference>
<dbReference type="GO" id="GO:0008028">
    <property type="term" value="F:monocarboxylic acid transmembrane transporter activity"/>
    <property type="evidence" value="ECO:0007669"/>
    <property type="project" value="TreeGrafter"/>
</dbReference>
<evidence type="ECO:0000313" key="3">
    <source>
        <dbReference type="Proteomes" id="UP000499080"/>
    </source>
</evidence>
<name>A0A4Y2VSY7_ARAVE</name>
<dbReference type="AlphaFoldDB" id="A0A4Y2VSY7"/>
<dbReference type="Pfam" id="PF07690">
    <property type="entry name" value="MFS_1"/>
    <property type="match status" value="1"/>
</dbReference>
<organism evidence="2 3">
    <name type="scientific">Araneus ventricosus</name>
    <name type="common">Orbweaver spider</name>
    <name type="synonym">Epeira ventricosa</name>
    <dbReference type="NCBI Taxonomy" id="182803"/>
    <lineage>
        <taxon>Eukaryota</taxon>
        <taxon>Metazoa</taxon>
        <taxon>Ecdysozoa</taxon>
        <taxon>Arthropoda</taxon>
        <taxon>Chelicerata</taxon>
        <taxon>Arachnida</taxon>
        <taxon>Araneae</taxon>
        <taxon>Araneomorphae</taxon>
        <taxon>Entelegynae</taxon>
        <taxon>Araneoidea</taxon>
        <taxon>Araneidae</taxon>
        <taxon>Araneus</taxon>
    </lineage>
</organism>
<dbReference type="OrthoDB" id="6429714at2759"/>
<dbReference type="Gene3D" id="1.20.1250.20">
    <property type="entry name" value="MFS general substrate transporter like domains"/>
    <property type="match status" value="2"/>
</dbReference>
<accession>A0A4Y2VSY7</accession>
<keyword evidence="1" id="KW-0812">Transmembrane</keyword>
<dbReference type="EMBL" id="BGPR01049979">
    <property type="protein sequence ID" value="GBO26980.1"/>
    <property type="molecule type" value="Genomic_DNA"/>
</dbReference>
<feature type="transmembrane region" description="Helical" evidence="1">
    <location>
        <begin position="445"/>
        <end position="462"/>
    </location>
</feature>
<sequence>MPTAKLRHWVRAGALAIDGHEIGLAFSNTFFPQIVKIHFRKHLTLAFGITQAGACLGAFFSPPLILWIFRSYGTSGAFLIIGVIVLNSLPIVLILNILSPNKLYNKSGDSMKSKKCSEGHLEMGVTTTVNCSEGEDNNITNNVCGKKERDVKTTAGNANSERRNSLENKAVAALVLNRPTYDHTEVVPGRADCVTLNTADELTMCNLSMNETGSETAKDRMDFVFAECGMISELKSKSTVQEKELKVATDEKINEIQYDFKEESVPSKLMPINNERNLLKSNDCIHSKTGYKLKSEINNKSILKHRVGDVKDCYPSRNSGSNTPPYSSVSNVPASSYLLDQERTQQQITIENGEIIPTSFNALNARSLESNEPSNQDINQKEVLKIAKKPTTGTTNAKKSLKNFLDVTFWIVIITQSLYVFVLVIFWTTIIDFSRDKNIDRSKEVYLLMALPIAEIIGRLGLGWITDNEYLTRISFSILSFIVMGCSCSLVAWAQEFIVVMASIFMFGVISSGLITVFPMIIFEFFDSSNHTMGQASKYCLFGPLSFLNGPLIGNKNSVIF</sequence>
<protein>
    <recommendedName>
        <fullName evidence="4">Major facilitator superfamily (MFS) profile domain-containing protein</fullName>
    </recommendedName>
</protein>
<gene>
    <name evidence="2" type="ORF">AVEN_29998_1</name>
</gene>
<feature type="transmembrane region" description="Helical" evidence="1">
    <location>
        <begin position="500"/>
        <end position="523"/>
    </location>
</feature>
<keyword evidence="3" id="KW-1185">Reference proteome</keyword>
<dbReference type="Proteomes" id="UP000499080">
    <property type="component" value="Unassembled WGS sequence"/>
</dbReference>
<feature type="transmembrane region" description="Helical" evidence="1">
    <location>
        <begin position="407"/>
        <end position="430"/>
    </location>
</feature>
<comment type="caution">
    <text evidence="2">The sequence shown here is derived from an EMBL/GenBank/DDBJ whole genome shotgun (WGS) entry which is preliminary data.</text>
</comment>